<reference evidence="3" key="1">
    <citation type="submission" date="2024-04" db="EMBL/GenBank/DDBJ databases">
        <title>Phylogenomic analyses of a clade within the roseobacter group suggest taxonomic reassignments of species of the genera Aestuariivita, Citreicella, Loktanella, Nautella, Pelagibaca, Ruegeria, Thalassobius, Thiobacimonas and Tropicibacter, and the proposal o.</title>
        <authorList>
            <person name="Jeon C.O."/>
        </authorList>
    </citation>
    <scope>NUCLEOTIDE SEQUENCE [LARGE SCALE GENOMIC DNA]</scope>
    <source>
        <strain evidence="3">SS1-5</strain>
    </source>
</reference>
<protein>
    <submittedName>
        <fullName evidence="2">Nucleotidyltransferase domain-containing protein</fullName>
    </submittedName>
</protein>
<keyword evidence="1" id="KW-0472">Membrane</keyword>
<accession>A0AAN0MFQ4</accession>
<dbReference type="Pfam" id="PF10706">
    <property type="entry name" value="Aminoglyc_resit"/>
    <property type="match status" value="1"/>
</dbReference>
<dbReference type="Gene3D" id="3.30.460.40">
    <property type="match status" value="1"/>
</dbReference>
<dbReference type="InterPro" id="IPR019646">
    <property type="entry name" value="Aminoglyc_AdlTrfase"/>
</dbReference>
<name>A0AAN0MFQ4_9RHOB</name>
<keyword evidence="1" id="KW-1133">Transmembrane helix</keyword>
<evidence type="ECO:0000313" key="2">
    <source>
        <dbReference type="EMBL" id="WZU67241.2"/>
    </source>
</evidence>
<keyword evidence="3" id="KW-1185">Reference proteome</keyword>
<gene>
    <name evidence="2" type="ORF">AABB31_20180</name>
</gene>
<dbReference type="EMBL" id="CP151767">
    <property type="protein sequence ID" value="WZU67241.2"/>
    <property type="molecule type" value="Genomic_DNA"/>
</dbReference>
<sequence length="185" mass="21106">MADNPDTYPWAPMSPATLNVRLIAVGAIWYICGGWALDLWHGRQTRHHGDIEFCILRPDFPAFSAQFQDFDFYAAADGSLSLLANRTASPSTGTQFWGCDPATKTFAFDLMIEPGNHAEWAYKRDPTMTEERAHMLRLSADGIPYLAAPGVLLFKAKYTRDKDQFDFEMALPRLTPEDREWLRRR</sequence>
<dbReference type="AlphaFoldDB" id="A0AAN0MFQ4"/>
<organism evidence="2 3">
    <name type="scientific">Yoonia rhodophyticola</name>
    <dbReference type="NCBI Taxonomy" id="3137370"/>
    <lineage>
        <taxon>Bacteria</taxon>
        <taxon>Pseudomonadati</taxon>
        <taxon>Pseudomonadota</taxon>
        <taxon>Alphaproteobacteria</taxon>
        <taxon>Rhodobacterales</taxon>
        <taxon>Paracoccaceae</taxon>
        <taxon>Yoonia</taxon>
    </lineage>
</organism>
<proteinExistence type="predicted"/>
<keyword evidence="1" id="KW-0812">Transmembrane</keyword>
<reference evidence="2 3" key="2">
    <citation type="submission" date="2024-08" db="EMBL/GenBank/DDBJ databases">
        <title>Phylogenomic analyses of a clade within the roseobacter group suggest taxonomic reassignments of species of the genera Aestuariivita, Citreicella, Loktanella, Nautella, Pelagibaca, Ruegeria, Thalassobius, Thiobacimonas and Tropicibacter, and the proposal o.</title>
        <authorList>
            <person name="Jeon C.O."/>
        </authorList>
    </citation>
    <scope>NUCLEOTIDE SEQUENCE [LARGE SCALE GENOMIC DNA]</scope>
    <source>
        <strain evidence="2 3">SS1-5</strain>
    </source>
</reference>
<dbReference type="RefSeq" id="WP_373635176.1">
    <property type="nucleotide sequence ID" value="NZ_CP151767.2"/>
</dbReference>
<evidence type="ECO:0000313" key="3">
    <source>
        <dbReference type="Proteomes" id="UP001470809"/>
    </source>
</evidence>
<dbReference type="Proteomes" id="UP001470809">
    <property type="component" value="Chromosome"/>
</dbReference>
<evidence type="ECO:0000256" key="1">
    <source>
        <dbReference type="SAM" id="Phobius"/>
    </source>
</evidence>
<feature type="transmembrane region" description="Helical" evidence="1">
    <location>
        <begin position="20"/>
        <end position="40"/>
    </location>
</feature>
<dbReference type="KEGG" id="yrh:AABB31_20180"/>